<evidence type="ECO:0000313" key="4">
    <source>
        <dbReference type="EMBL" id="EEP77336.1"/>
    </source>
</evidence>
<dbReference type="RefSeq" id="XP_002542669.1">
    <property type="nucleotide sequence ID" value="XM_002542623.1"/>
</dbReference>
<feature type="transmembrane region" description="Helical" evidence="2">
    <location>
        <begin position="212"/>
        <end position="237"/>
    </location>
</feature>
<dbReference type="EMBL" id="CH476615">
    <property type="protein sequence ID" value="EEP77336.1"/>
    <property type="molecule type" value="Genomic_DNA"/>
</dbReference>
<keyword evidence="5" id="KW-1185">Reference proteome</keyword>
<organism evidence="4 5">
    <name type="scientific">Uncinocarpus reesii (strain UAMH 1704)</name>
    <dbReference type="NCBI Taxonomy" id="336963"/>
    <lineage>
        <taxon>Eukaryota</taxon>
        <taxon>Fungi</taxon>
        <taxon>Dikarya</taxon>
        <taxon>Ascomycota</taxon>
        <taxon>Pezizomycotina</taxon>
        <taxon>Eurotiomycetes</taxon>
        <taxon>Eurotiomycetidae</taxon>
        <taxon>Onygenales</taxon>
        <taxon>Onygenaceae</taxon>
        <taxon>Uncinocarpus</taxon>
    </lineage>
</organism>
<keyword evidence="3" id="KW-0732">Signal</keyword>
<feature type="compositionally biased region" description="Low complexity" evidence="1">
    <location>
        <begin position="483"/>
        <end position="493"/>
    </location>
</feature>
<evidence type="ECO:0008006" key="6">
    <source>
        <dbReference type="Google" id="ProtNLM"/>
    </source>
</evidence>
<evidence type="ECO:0000256" key="3">
    <source>
        <dbReference type="SAM" id="SignalP"/>
    </source>
</evidence>
<feature type="region of interest" description="Disordered" evidence="1">
    <location>
        <begin position="169"/>
        <end position="206"/>
    </location>
</feature>
<dbReference type="GeneID" id="8440865"/>
<accession>C4JEM5</accession>
<dbReference type="eggNOG" id="KOG4628">
    <property type="taxonomic scope" value="Eukaryota"/>
</dbReference>
<dbReference type="OrthoDB" id="8062037at2759"/>
<feature type="region of interest" description="Disordered" evidence="1">
    <location>
        <begin position="399"/>
        <end position="499"/>
    </location>
</feature>
<dbReference type="AlphaFoldDB" id="C4JEM5"/>
<reference evidence="5" key="1">
    <citation type="journal article" date="2009" name="Genome Res.">
        <title>Comparative genomic analyses of the human fungal pathogens Coccidioides and their relatives.</title>
        <authorList>
            <person name="Sharpton T.J."/>
            <person name="Stajich J.E."/>
            <person name="Rounsley S.D."/>
            <person name="Gardner M.J."/>
            <person name="Wortman J.R."/>
            <person name="Jordar V.S."/>
            <person name="Maiti R."/>
            <person name="Kodira C.D."/>
            <person name="Neafsey D.E."/>
            <person name="Zeng Q."/>
            <person name="Hung C.-Y."/>
            <person name="McMahan C."/>
            <person name="Muszewska A."/>
            <person name="Grynberg M."/>
            <person name="Mandel M.A."/>
            <person name="Kellner E.M."/>
            <person name="Barker B.M."/>
            <person name="Galgiani J.N."/>
            <person name="Orbach M.J."/>
            <person name="Kirkland T.N."/>
            <person name="Cole G.T."/>
            <person name="Henn M.R."/>
            <person name="Birren B.W."/>
            <person name="Taylor J.W."/>
        </authorList>
    </citation>
    <scope>NUCLEOTIDE SEQUENCE [LARGE SCALE GENOMIC DNA]</scope>
    <source>
        <strain evidence="5">UAMH 1704</strain>
    </source>
</reference>
<sequence>MPSPALLGCICLSVLLSPVAAQDARPSDGLVQTPPLGAPQFFLRTRQFDMQPVYLVPLNQSMSDRPPEGFNATGTLVDVSPENASQLDESQIALVSCDDSAYPGILKVNDTLEMLIARSPTAAATILYSLESKYCAYDPDPSLPPYPNIFSITRPPLAGEVLRKLDSSPRGTSSILAEAPSPSADEGSIATSYPDSSMERNRQNNNTPTTSVAMIILYAVTGVITLLFLGVIVTGAVRAHLHPERYGPRNVAGRPRQSRAKGIARAMLETLPIVKFDDLDEPATQPSTARKSADVEMGAQQQQRGQQEHLADDKELAGRDARPSLDSRATNRDGQIGSAASSPPRAGTLDEPPIETAGTLGCPICTDDFEKRAGCPPAALRPQVPPRVHRPVAGERVWDLSSLPNRPPPSILRRRRSHGRRRHLRHPHGARLRPTAAAAPAGQQRARQRTRGQPPSAPPQPGDVHPVDHQRDAAQRRVDRAATRGGAAAAVRHGGNGRDWAVCERGTEEPALLDVAVGFVQDSHATPRR</sequence>
<dbReference type="STRING" id="336963.C4JEM5"/>
<feature type="signal peptide" evidence="3">
    <location>
        <begin position="1"/>
        <end position="21"/>
    </location>
</feature>
<evidence type="ECO:0000256" key="2">
    <source>
        <dbReference type="SAM" id="Phobius"/>
    </source>
</evidence>
<dbReference type="KEGG" id="ure:UREG_02185"/>
<protein>
    <recommendedName>
        <fullName evidence="6">RING-type domain-containing protein</fullName>
    </recommendedName>
</protein>
<dbReference type="HOGENOM" id="CLU_515055_0_0_1"/>
<feature type="compositionally biased region" description="Low complexity" evidence="1">
    <location>
        <begin position="432"/>
        <end position="445"/>
    </location>
</feature>
<keyword evidence="2" id="KW-1133">Transmembrane helix</keyword>
<feature type="region of interest" description="Disordered" evidence="1">
    <location>
        <begin position="277"/>
        <end position="355"/>
    </location>
</feature>
<dbReference type="VEuPathDB" id="FungiDB:UREG_02185"/>
<feature type="compositionally biased region" description="Basic and acidic residues" evidence="1">
    <location>
        <begin position="306"/>
        <end position="331"/>
    </location>
</feature>
<proteinExistence type="predicted"/>
<evidence type="ECO:0000256" key="1">
    <source>
        <dbReference type="SAM" id="MobiDB-lite"/>
    </source>
</evidence>
<feature type="compositionally biased region" description="Basic and acidic residues" evidence="1">
    <location>
        <begin position="465"/>
        <end position="482"/>
    </location>
</feature>
<dbReference type="InParanoid" id="C4JEM5"/>
<feature type="chain" id="PRO_5002937631" description="RING-type domain-containing protein" evidence="3">
    <location>
        <begin position="22"/>
        <end position="529"/>
    </location>
</feature>
<gene>
    <name evidence="4" type="ORF">UREG_02185</name>
</gene>
<dbReference type="Proteomes" id="UP000002058">
    <property type="component" value="Unassembled WGS sequence"/>
</dbReference>
<keyword evidence="2" id="KW-0472">Membrane</keyword>
<name>C4JEM5_UNCRE</name>
<feature type="compositionally biased region" description="Basic residues" evidence="1">
    <location>
        <begin position="412"/>
        <end position="431"/>
    </location>
</feature>
<evidence type="ECO:0000313" key="5">
    <source>
        <dbReference type="Proteomes" id="UP000002058"/>
    </source>
</evidence>
<keyword evidence="2" id="KW-0812">Transmembrane</keyword>